<sequence length="59" mass="6729">MDFSLMSVSPRRPATETLKEVILDTYHVQSFYQHPRVVADIVGLEISSAQQHSSFFSMI</sequence>
<gene>
    <name evidence="1" type="ORF">HAX54_048395</name>
</gene>
<accession>A0ABS8WJB3</accession>
<name>A0ABS8WJB3_DATST</name>
<feature type="non-terminal residue" evidence="1">
    <location>
        <position position="59"/>
    </location>
</feature>
<keyword evidence="2" id="KW-1185">Reference proteome</keyword>
<reference evidence="1 2" key="1">
    <citation type="journal article" date="2021" name="BMC Genomics">
        <title>Datura genome reveals duplications of psychoactive alkaloid biosynthetic genes and high mutation rate following tissue culture.</title>
        <authorList>
            <person name="Rajewski A."/>
            <person name="Carter-House D."/>
            <person name="Stajich J."/>
            <person name="Litt A."/>
        </authorList>
    </citation>
    <scope>NUCLEOTIDE SEQUENCE [LARGE SCALE GENOMIC DNA]</scope>
    <source>
        <strain evidence="1">AR-01</strain>
    </source>
</reference>
<dbReference type="Proteomes" id="UP000823775">
    <property type="component" value="Unassembled WGS sequence"/>
</dbReference>
<comment type="caution">
    <text evidence="1">The sequence shown here is derived from an EMBL/GenBank/DDBJ whole genome shotgun (WGS) entry which is preliminary data.</text>
</comment>
<dbReference type="EMBL" id="JACEIK010007989">
    <property type="protein sequence ID" value="MCE3050901.1"/>
    <property type="molecule type" value="Genomic_DNA"/>
</dbReference>
<evidence type="ECO:0000313" key="2">
    <source>
        <dbReference type="Proteomes" id="UP000823775"/>
    </source>
</evidence>
<organism evidence="1 2">
    <name type="scientific">Datura stramonium</name>
    <name type="common">Jimsonweed</name>
    <name type="synonym">Common thornapple</name>
    <dbReference type="NCBI Taxonomy" id="4076"/>
    <lineage>
        <taxon>Eukaryota</taxon>
        <taxon>Viridiplantae</taxon>
        <taxon>Streptophyta</taxon>
        <taxon>Embryophyta</taxon>
        <taxon>Tracheophyta</taxon>
        <taxon>Spermatophyta</taxon>
        <taxon>Magnoliopsida</taxon>
        <taxon>eudicotyledons</taxon>
        <taxon>Gunneridae</taxon>
        <taxon>Pentapetalae</taxon>
        <taxon>asterids</taxon>
        <taxon>lamiids</taxon>
        <taxon>Solanales</taxon>
        <taxon>Solanaceae</taxon>
        <taxon>Solanoideae</taxon>
        <taxon>Datureae</taxon>
        <taxon>Datura</taxon>
    </lineage>
</organism>
<evidence type="ECO:0000313" key="1">
    <source>
        <dbReference type="EMBL" id="MCE3050901.1"/>
    </source>
</evidence>
<proteinExistence type="predicted"/>
<protein>
    <submittedName>
        <fullName evidence="1">Uncharacterized protein</fullName>
    </submittedName>
</protein>